<proteinExistence type="predicted"/>
<dbReference type="PROSITE" id="PS50262">
    <property type="entry name" value="G_PROTEIN_RECEP_F1_2"/>
    <property type="match status" value="1"/>
</dbReference>
<dbReference type="FunCoup" id="A0A2Y9G388">
    <property type="interactions" value="373"/>
</dbReference>
<dbReference type="Proteomes" id="UP000248480">
    <property type="component" value="Unplaced"/>
</dbReference>
<evidence type="ECO:0000256" key="5">
    <source>
        <dbReference type="ARBA" id="ARBA00022989"/>
    </source>
</evidence>
<feature type="transmembrane region" description="Helical" evidence="10">
    <location>
        <begin position="198"/>
        <end position="221"/>
    </location>
</feature>
<dbReference type="GeneID" id="101360262"/>
<evidence type="ECO:0000256" key="6">
    <source>
        <dbReference type="ARBA" id="ARBA00023040"/>
    </source>
</evidence>
<comment type="subcellular location">
    <subcellularLocation>
        <location evidence="1">Membrane</location>
        <topology evidence="1">Multi-pass membrane protein</topology>
    </subcellularLocation>
</comment>
<dbReference type="RefSeq" id="XP_012413330.1">
    <property type="nucleotide sequence ID" value="XM_012557876.1"/>
</dbReference>
<dbReference type="InterPro" id="IPR000276">
    <property type="entry name" value="GPCR_Rhodpsn"/>
</dbReference>
<dbReference type="GO" id="GO:0016020">
    <property type="term" value="C:membrane"/>
    <property type="evidence" value="ECO:0007669"/>
    <property type="project" value="UniProtKB-SubCell"/>
</dbReference>
<evidence type="ECO:0000256" key="10">
    <source>
        <dbReference type="SAM" id="Phobius"/>
    </source>
</evidence>
<reference evidence="13" key="1">
    <citation type="submission" date="2025-08" db="UniProtKB">
        <authorList>
            <consortium name="RefSeq"/>
        </authorList>
    </citation>
    <scope>IDENTIFICATION</scope>
</reference>
<dbReference type="Gene3D" id="1.20.1070.10">
    <property type="entry name" value="Rhodopsin 7-helix transmembrane proteins"/>
    <property type="match status" value="1"/>
</dbReference>
<evidence type="ECO:0000256" key="7">
    <source>
        <dbReference type="ARBA" id="ARBA00023136"/>
    </source>
</evidence>
<dbReference type="InterPro" id="IPR000725">
    <property type="entry name" value="Olfact_rcpt"/>
</dbReference>
<feature type="domain" description="G-protein coupled receptors family 1 profile" evidence="11">
    <location>
        <begin position="41"/>
        <end position="290"/>
    </location>
</feature>
<dbReference type="FunFam" id="1.20.1070.10:FF:000009">
    <property type="entry name" value="Olfactory receptor"/>
    <property type="match status" value="1"/>
</dbReference>
<evidence type="ECO:0000256" key="2">
    <source>
        <dbReference type="ARBA" id="ARBA00022606"/>
    </source>
</evidence>
<dbReference type="STRING" id="127582.A0A2Y9G388"/>
<keyword evidence="7 10" id="KW-0472">Membrane</keyword>
<evidence type="ECO:0000256" key="8">
    <source>
        <dbReference type="ARBA" id="ARBA00023170"/>
    </source>
</evidence>
<keyword evidence="5 10" id="KW-1133">Transmembrane helix</keyword>
<protein>
    <submittedName>
        <fullName evidence="13">LOW QUALITY PROTEIN: olfactory receptor 1I1</fullName>
    </submittedName>
</protein>
<keyword evidence="3 10" id="KW-0812">Transmembrane</keyword>
<dbReference type="PRINTS" id="PR00245">
    <property type="entry name" value="OLFACTORYR"/>
</dbReference>
<dbReference type="KEGG" id="tmu:101360262"/>
<gene>
    <name evidence="13" type="primary">LOC101360262</name>
</gene>
<keyword evidence="2" id="KW-0716">Sensory transduction</keyword>
<evidence type="ECO:0000256" key="3">
    <source>
        <dbReference type="ARBA" id="ARBA00022692"/>
    </source>
</evidence>
<sequence>MEPENQTEVSEFLLLGLSEKPEHQPFLFGLFLSMYLVTTTGNLLIILAIITDSHLHIPTYCFLTNLSLVDIFLSSTTVPKMLVNIQTQRRAIPFAGFLVQMYTSHLFGTMHSFLLAMMAIDGFVAIVHPLHYLVIMSPRVCRLLVGGPWVITNLQSLMHTCLMAQLSFCTGSEIPHFFCDLMPLLKLSCSDKHTHELVVSAFGIFMGLSPLSCILLSFICISCKVFKSPSAQGKWKAFSTCGSHFTVVSLLYGTIFALYLQPASPTSSQKDKAAALMCGVVIPMLNPFIYSLRNKDIKVALRKLIGKAASSSSRPEKLLGVYCIQYLLGDIEMDPICHSKGSEVTSQDLVKGQTFVWNVQGVDNPGLLS</sequence>
<feature type="transmembrane region" description="Helical" evidence="10">
    <location>
        <begin position="26"/>
        <end position="51"/>
    </location>
</feature>
<dbReference type="PRINTS" id="PR00237">
    <property type="entry name" value="GPCRRHODOPSN"/>
</dbReference>
<dbReference type="SUPFAM" id="SSF81321">
    <property type="entry name" value="Family A G protein-coupled receptor-like"/>
    <property type="match status" value="1"/>
</dbReference>
<dbReference type="InParanoid" id="A0A2Y9G388"/>
<evidence type="ECO:0000256" key="1">
    <source>
        <dbReference type="ARBA" id="ARBA00004141"/>
    </source>
</evidence>
<keyword evidence="12" id="KW-1185">Reference proteome</keyword>
<dbReference type="InterPro" id="IPR017452">
    <property type="entry name" value="GPCR_Rhodpsn_7TM"/>
</dbReference>
<dbReference type="PANTHER" id="PTHR48001">
    <property type="entry name" value="OLFACTORY RECEPTOR"/>
    <property type="match status" value="1"/>
</dbReference>
<keyword evidence="4" id="KW-0552">Olfaction</keyword>
<keyword evidence="8 13" id="KW-0675">Receptor</keyword>
<accession>A0A2Y9G388</accession>
<evidence type="ECO:0000313" key="13">
    <source>
        <dbReference type="RefSeq" id="XP_012413330.1"/>
    </source>
</evidence>
<keyword evidence="9" id="KW-0807">Transducer</keyword>
<name>A0A2Y9G388_TRIMA</name>
<feature type="transmembrane region" description="Helical" evidence="10">
    <location>
        <begin position="273"/>
        <end position="292"/>
    </location>
</feature>
<dbReference type="GO" id="GO:0004930">
    <property type="term" value="F:G protein-coupled receptor activity"/>
    <property type="evidence" value="ECO:0007669"/>
    <property type="project" value="UniProtKB-KW"/>
</dbReference>
<dbReference type="CDD" id="cd15918">
    <property type="entry name" value="7tmA_OR1_7-like"/>
    <property type="match status" value="1"/>
</dbReference>
<evidence type="ECO:0000259" key="11">
    <source>
        <dbReference type="PROSITE" id="PS50262"/>
    </source>
</evidence>
<dbReference type="GO" id="GO:0004984">
    <property type="term" value="F:olfactory receptor activity"/>
    <property type="evidence" value="ECO:0007669"/>
    <property type="project" value="InterPro"/>
</dbReference>
<evidence type="ECO:0000313" key="12">
    <source>
        <dbReference type="Proteomes" id="UP000248480"/>
    </source>
</evidence>
<feature type="transmembrane region" description="Helical" evidence="10">
    <location>
        <begin position="242"/>
        <end position="261"/>
    </location>
</feature>
<keyword evidence="6" id="KW-0297">G-protein coupled receptor</keyword>
<evidence type="ECO:0000256" key="9">
    <source>
        <dbReference type="ARBA" id="ARBA00023224"/>
    </source>
</evidence>
<feature type="transmembrane region" description="Helical" evidence="10">
    <location>
        <begin position="156"/>
        <end position="178"/>
    </location>
</feature>
<feature type="transmembrane region" description="Helical" evidence="10">
    <location>
        <begin position="113"/>
        <end position="135"/>
    </location>
</feature>
<dbReference type="Pfam" id="PF13853">
    <property type="entry name" value="7tm_4"/>
    <property type="match status" value="1"/>
</dbReference>
<dbReference type="AlphaFoldDB" id="A0A2Y9G388"/>
<dbReference type="OrthoDB" id="5967898at2759"/>
<evidence type="ECO:0000256" key="4">
    <source>
        <dbReference type="ARBA" id="ARBA00022725"/>
    </source>
</evidence>
<organism evidence="12 13">
    <name type="scientific">Trichechus manatus latirostris</name>
    <name type="common">Florida manatee</name>
    <dbReference type="NCBI Taxonomy" id="127582"/>
    <lineage>
        <taxon>Eukaryota</taxon>
        <taxon>Metazoa</taxon>
        <taxon>Chordata</taxon>
        <taxon>Craniata</taxon>
        <taxon>Vertebrata</taxon>
        <taxon>Euteleostomi</taxon>
        <taxon>Mammalia</taxon>
        <taxon>Eutheria</taxon>
        <taxon>Afrotheria</taxon>
        <taxon>Sirenia</taxon>
        <taxon>Trichechidae</taxon>
        <taxon>Trichechus</taxon>
    </lineage>
</organism>